<reference evidence="1" key="3">
    <citation type="submission" date="2025-09" db="UniProtKB">
        <authorList>
            <consortium name="Ensembl"/>
        </authorList>
    </citation>
    <scope>IDENTIFICATION</scope>
</reference>
<dbReference type="InterPro" id="IPR036179">
    <property type="entry name" value="Ig-like_dom_sf"/>
</dbReference>
<protein>
    <submittedName>
        <fullName evidence="1">Uncharacterized protein</fullName>
    </submittedName>
</protein>
<name>A0A8V5FWL0_MELUD</name>
<keyword evidence="2" id="KW-1185">Reference proteome</keyword>
<dbReference type="Ensembl" id="ENSMUNT00000027674.1">
    <property type="protein sequence ID" value="ENSMUNP00000026764.1"/>
    <property type="gene ID" value="ENSMUNG00000021037.1"/>
</dbReference>
<dbReference type="SUPFAM" id="SSF48726">
    <property type="entry name" value="Immunoglobulin"/>
    <property type="match status" value="1"/>
</dbReference>
<organism evidence="1 2">
    <name type="scientific">Melopsittacus undulatus</name>
    <name type="common">Budgerigar</name>
    <name type="synonym">Psittacus undulatus</name>
    <dbReference type="NCBI Taxonomy" id="13146"/>
    <lineage>
        <taxon>Eukaryota</taxon>
        <taxon>Metazoa</taxon>
        <taxon>Chordata</taxon>
        <taxon>Craniata</taxon>
        <taxon>Vertebrata</taxon>
        <taxon>Euteleostomi</taxon>
        <taxon>Archelosauria</taxon>
        <taxon>Archosauria</taxon>
        <taxon>Dinosauria</taxon>
        <taxon>Saurischia</taxon>
        <taxon>Theropoda</taxon>
        <taxon>Coelurosauria</taxon>
        <taxon>Aves</taxon>
        <taxon>Neognathae</taxon>
        <taxon>Neoaves</taxon>
        <taxon>Telluraves</taxon>
        <taxon>Australaves</taxon>
        <taxon>Psittaciformes</taxon>
        <taxon>Psittaculidae</taxon>
        <taxon>Melopsittacus</taxon>
    </lineage>
</organism>
<evidence type="ECO:0000313" key="1">
    <source>
        <dbReference type="Ensembl" id="ENSMUNP00000026764.1"/>
    </source>
</evidence>
<proteinExistence type="predicted"/>
<dbReference type="Gene3D" id="2.60.40.10">
    <property type="entry name" value="Immunoglobulins"/>
    <property type="match status" value="1"/>
</dbReference>
<reference evidence="1" key="2">
    <citation type="submission" date="2025-08" db="UniProtKB">
        <authorList>
            <consortium name="Ensembl"/>
        </authorList>
    </citation>
    <scope>IDENTIFICATION</scope>
</reference>
<reference evidence="1" key="1">
    <citation type="submission" date="2020-03" db="EMBL/GenBank/DDBJ databases">
        <title>Melopsittacus undulatus (budgerigar) genome, bMelUnd1, maternal haplotype with Z.</title>
        <authorList>
            <person name="Gedman G."/>
            <person name="Mountcastle J."/>
            <person name="Haase B."/>
            <person name="Formenti G."/>
            <person name="Wright T."/>
            <person name="Apodaca J."/>
            <person name="Pelan S."/>
            <person name="Chow W."/>
            <person name="Rhie A."/>
            <person name="Howe K."/>
            <person name="Fedrigo O."/>
            <person name="Jarvis E.D."/>
        </authorList>
    </citation>
    <scope>NUCLEOTIDE SEQUENCE [LARGE SCALE GENOMIC DNA]</scope>
</reference>
<dbReference type="InterPro" id="IPR013783">
    <property type="entry name" value="Ig-like_fold"/>
</dbReference>
<accession>A0A8V5FWL0</accession>
<sequence>MSAFQPAGRMLPVLYGSTTTCTAHVRCSCTPQSIAPPTLSSTTYPPKEIVWTKNKDKVAEWEEQNTTYFSSFRDRSFLNEENGCLTIFNLQNSDAEPEISCNDSGDTFVLKFPKPLYYTWKLNGIPPIVHHIPEVFIPKEDVGASTKAVYFIKFSQTEKSSEISLTQCLSGKKCNEPSMGYRGISAPPWTSIGCRGVFALVPGAPPLLLASSLILVPAELFLLHLLTPLSAVACQFLPFLK</sequence>
<dbReference type="AlphaFoldDB" id="A0A8V5FWL0"/>
<evidence type="ECO:0000313" key="2">
    <source>
        <dbReference type="Proteomes" id="UP000694405"/>
    </source>
</evidence>
<dbReference type="Proteomes" id="UP000694405">
    <property type="component" value="Chromosome 2"/>
</dbReference>